<evidence type="ECO:0000313" key="2">
    <source>
        <dbReference type="EMBL" id="GJT80415.1"/>
    </source>
</evidence>
<evidence type="ECO:0000256" key="1">
    <source>
        <dbReference type="SAM" id="MobiDB-lite"/>
    </source>
</evidence>
<dbReference type="Proteomes" id="UP001151760">
    <property type="component" value="Unassembled WGS sequence"/>
</dbReference>
<protein>
    <submittedName>
        <fullName evidence="2">Uncharacterized protein</fullName>
    </submittedName>
</protein>
<name>A0ABQ5GZ79_9ASTR</name>
<sequence>MNDDAPDIALASTEGPIPPKTAEQKLARKNKLKAKSTLLLAIPDEHLLKFHGIKDAKTLWEAIKASYNKVWTSPFKCCKQSSPRVAASISTARHVNTAALKQKVNAASPTKYSYFKAHSPLRRPFDQKSAAKANNFNKKVYTAKVNNVTTAGPEVVVSTAEGKRENAVKSSACWIWRPTGKGKSTNMLYRIRDFDSGCTKANDWNNPTLQIIKTLMVDLLHLQEVLKEADEVLVFDTPINSKAFRVFNTRTRKVEENLHINFLENKPNVAGSGPEWLFDIDSLTKSMKITVENQTNGDASIKSKVNAGQAGQEKASDHEYILLPLMLSNSPLSLSS</sequence>
<reference evidence="2" key="1">
    <citation type="journal article" date="2022" name="Int. J. Mol. Sci.">
        <title>Draft Genome of Tanacetum Coccineum: Genomic Comparison of Closely Related Tanacetum-Family Plants.</title>
        <authorList>
            <person name="Yamashiro T."/>
            <person name="Shiraishi A."/>
            <person name="Nakayama K."/>
            <person name="Satake H."/>
        </authorList>
    </citation>
    <scope>NUCLEOTIDE SEQUENCE</scope>
</reference>
<gene>
    <name evidence="2" type="ORF">Tco_1054757</name>
</gene>
<dbReference type="EMBL" id="BQNB010018989">
    <property type="protein sequence ID" value="GJT80415.1"/>
    <property type="molecule type" value="Genomic_DNA"/>
</dbReference>
<comment type="caution">
    <text evidence="2">The sequence shown here is derived from an EMBL/GenBank/DDBJ whole genome shotgun (WGS) entry which is preliminary data.</text>
</comment>
<reference evidence="2" key="2">
    <citation type="submission" date="2022-01" db="EMBL/GenBank/DDBJ databases">
        <authorList>
            <person name="Yamashiro T."/>
            <person name="Shiraishi A."/>
            <person name="Satake H."/>
            <person name="Nakayama K."/>
        </authorList>
    </citation>
    <scope>NUCLEOTIDE SEQUENCE</scope>
</reference>
<accession>A0ABQ5GZ79</accession>
<organism evidence="2 3">
    <name type="scientific">Tanacetum coccineum</name>
    <dbReference type="NCBI Taxonomy" id="301880"/>
    <lineage>
        <taxon>Eukaryota</taxon>
        <taxon>Viridiplantae</taxon>
        <taxon>Streptophyta</taxon>
        <taxon>Embryophyta</taxon>
        <taxon>Tracheophyta</taxon>
        <taxon>Spermatophyta</taxon>
        <taxon>Magnoliopsida</taxon>
        <taxon>eudicotyledons</taxon>
        <taxon>Gunneridae</taxon>
        <taxon>Pentapetalae</taxon>
        <taxon>asterids</taxon>
        <taxon>campanulids</taxon>
        <taxon>Asterales</taxon>
        <taxon>Asteraceae</taxon>
        <taxon>Asteroideae</taxon>
        <taxon>Anthemideae</taxon>
        <taxon>Anthemidinae</taxon>
        <taxon>Tanacetum</taxon>
    </lineage>
</organism>
<keyword evidence="3" id="KW-1185">Reference proteome</keyword>
<evidence type="ECO:0000313" key="3">
    <source>
        <dbReference type="Proteomes" id="UP001151760"/>
    </source>
</evidence>
<proteinExistence type="predicted"/>
<feature type="region of interest" description="Disordered" evidence="1">
    <location>
        <begin position="1"/>
        <end position="20"/>
    </location>
</feature>